<dbReference type="GO" id="GO:0008379">
    <property type="term" value="F:thioredoxin peroxidase activity"/>
    <property type="evidence" value="ECO:0007669"/>
    <property type="project" value="TreeGrafter"/>
</dbReference>
<comment type="catalytic activity">
    <reaction evidence="12">
        <text>a hydroperoxide + [thioredoxin]-dithiol = an alcohol + [thioredoxin]-disulfide + H2O</text>
        <dbReference type="Rhea" id="RHEA:62620"/>
        <dbReference type="Rhea" id="RHEA-COMP:10698"/>
        <dbReference type="Rhea" id="RHEA-COMP:10700"/>
        <dbReference type="ChEBI" id="CHEBI:15377"/>
        <dbReference type="ChEBI" id="CHEBI:29950"/>
        <dbReference type="ChEBI" id="CHEBI:30879"/>
        <dbReference type="ChEBI" id="CHEBI:35924"/>
        <dbReference type="ChEBI" id="CHEBI:50058"/>
        <dbReference type="EC" id="1.11.1.24"/>
    </reaction>
</comment>
<dbReference type="PIRSF" id="PIRSF000239">
    <property type="entry name" value="AHPC"/>
    <property type="match status" value="1"/>
</dbReference>
<feature type="domain" description="Thioredoxin" evidence="14">
    <location>
        <begin position="4"/>
        <end position="157"/>
    </location>
</feature>
<dbReference type="PANTHER" id="PTHR42801:SF4">
    <property type="entry name" value="AHPC_TSA FAMILY PROTEIN"/>
    <property type="match status" value="1"/>
</dbReference>
<proteinExistence type="inferred from homology"/>
<evidence type="ECO:0000256" key="5">
    <source>
        <dbReference type="ARBA" id="ARBA00022862"/>
    </source>
</evidence>
<organism evidence="15 16">
    <name type="scientific">Spiribacter salilacus</name>
    <dbReference type="NCBI Taxonomy" id="2664894"/>
    <lineage>
        <taxon>Bacteria</taxon>
        <taxon>Pseudomonadati</taxon>
        <taxon>Pseudomonadota</taxon>
        <taxon>Gammaproteobacteria</taxon>
        <taxon>Chromatiales</taxon>
        <taxon>Ectothiorhodospiraceae</taxon>
        <taxon>Spiribacter</taxon>
    </lineage>
</organism>
<evidence type="ECO:0000256" key="8">
    <source>
        <dbReference type="ARBA" id="ARBA00023284"/>
    </source>
</evidence>
<dbReference type="Pfam" id="PF00578">
    <property type="entry name" value="AhpC-TSA"/>
    <property type="match status" value="1"/>
</dbReference>
<dbReference type="InterPro" id="IPR050924">
    <property type="entry name" value="Peroxiredoxin_BCP/PrxQ"/>
</dbReference>
<accession>A0A6N7QPA7</accession>
<keyword evidence="6" id="KW-0560">Oxidoreductase</keyword>
<dbReference type="FunFam" id="3.40.30.10:FF:000007">
    <property type="entry name" value="Thioredoxin-dependent thiol peroxidase"/>
    <property type="match status" value="1"/>
</dbReference>
<dbReference type="CDD" id="cd03017">
    <property type="entry name" value="PRX_BCP"/>
    <property type="match status" value="1"/>
</dbReference>
<feature type="active site" description="Cysteine sulfenic acid (-SOH) intermediate; for peroxidase activity" evidence="13">
    <location>
        <position position="46"/>
    </location>
</feature>
<keyword evidence="16" id="KW-1185">Reference proteome</keyword>
<evidence type="ECO:0000256" key="4">
    <source>
        <dbReference type="ARBA" id="ARBA00022559"/>
    </source>
</evidence>
<dbReference type="EC" id="1.11.1.24" evidence="3"/>
<dbReference type="Proteomes" id="UP000433788">
    <property type="component" value="Unassembled WGS sequence"/>
</dbReference>
<name>A0A6N7QPA7_9GAMM</name>
<comment type="similarity">
    <text evidence="10">Belongs to the peroxiredoxin family. BCP/PrxQ subfamily.</text>
</comment>
<reference evidence="15 16" key="1">
    <citation type="submission" date="2019-11" db="EMBL/GenBank/DDBJ databases">
        <authorList>
            <person name="Zhang X.Y."/>
        </authorList>
    </citation>
    <scope>NUCLEOTIDE SEQUENCE [LARGE SCALE GENOMIC DNA]</scope>
    <source>
        <strain evidence="15 16">C176</strain>
    </source>
</reference>
<gene>
    <name evidence="15" type="ORF">GH984_04160</name>
</gene>
<evidence type="ECO:0000256" key="11">
    <source>
        <dbReference type="ARBA" id="ARBA00042639"/>
    </source>
</evidence>
<dbReference type="InterPro" id="IPR036249">
    <property type="entry name" value="Thioredoxin-like_sf"/>
</dbReference>
<evidence type="ECO:0000313" key="15">
    <source>
        <dbReference type="EMBL" id="MRH77892.1"/>
    </source>
</evidence>
<dbReference type="AlphaFoldDB" id="A0A6N7QPA7"/>
<dbReference type="PANTHER" id="PTHR42801">
    <property type="entry name" value="THIOREDOXIN-DEPENDENT PEROXIDE REDUCTASE"/>
    <property type="match status" value="1"/>
</dbReference>
<keyword evidence="5" id="KW-0049">Antioxidant</keyword>
<dbReference type="InterPro" id="IPR000866">
    <property type="entry name" value="AhpC/TSA"/>
</dbReference>
<dbReference type="RefSeq" id="WP_153718947.1">
    <property type="nucleotide sequence ID" value="NZ_WJPP01000002.1"/>
</dbReference>
<dbReference type="GO" id="GO:0005737">
    <property type="term" value="C:cytoplasm"/>
    <property type="evidence" value="ECO:0007669"/>
    <property type="project" value="TreeGrafter"/>
</dbReference>
<keyword evidence="7" id="KW-1015">Disulfide bond</keyword>
<protein>
    <recommendedName>
        <fullName evidence="3">thioredoxin-dependent peroxiredoxin</fullName>
        <ecNumber evidence="3">1.11.1.24</ecNumber>
    </recommendedName>
    <alternativeName>
        <fullName evidence="9">Thioredoxin peroxidase</fullName>
    </alternativeName>
    <alternativeName>
        <fullName evidence="11">Thioredoxin-dependent peroxiredoxin Bcp</fullName>
    </alternativeName>
</protein>
<evidence type="ECO:0000256" key="9">
    <source>
        <dbReference type="ARBA" id="ARBA00032824"/>
    </source>
</evidence>
<evidence type="ECO:0000313" key="16">
    <source>
        <dbReference type="Proteomes" id="UP000433788"/>
    </source>
</evidence>
<sequence length="157" mass="17595">MSDIVIDQPIPDFTCQTAENTPWQLSEQRGHHVVLYFFPRANTPGCTTESEAFRDLDPRFGALNTIVVGISRDKPKTLANFRDKYGFPFTLLSDPEETVCNLFGVMRDKNMYGKKVRGIERSTFLIDSAGVLRQEWRKVSVDGHAEAVLEAVANLGG</sequence>
<evidence type="ECO:0000259" key="14">
    <source>
        <dbReference type="PROSITE" id="PS51352"/>
    </source>
</evidence>
<dbReference type="GO" id="GO:0045454">
    <property type="term" value="P:cell redox homeostasis"/>
    <property type="evidence" value="ECO:0007669"/>
    <property type="project" value="TreeGrafter"/>
</dbReference>
<keyword evidence="4" id="KW-0575">Peroxidase</keyword>
<evidence type="ECO:0000256" key="2">
    <source>
        <dbReference type="ARBA" id="ARBA00011245"/>
    </source>
</evidence>
<evidence type="ECO:0000256" key="7">
    <source>
        <dbReference type="ARBA" id="ARBA00023157"/>
    </source>
</evidence>
<evidence type="ECO:0000256" key="3">
    <source>
        <dbReference type="ARBA" id="ARBA00013017"/>
    </source>
</evidence>
<dbReference type="SUPFAM" id="SSF52833">
    <property type="entry name" value="Thioredoxin-like"/>
    <property type="match status" value="1"/>
</dbReference>
<comment type="subunit">
    <text evidence="2">Monomer.</text>
</comment>
<evidence type="ECO:0000256" key="1">
    <source>
        <dbReference type="ARBA" id="ARBA00003330"/>
    </source>
</evidence>
<dbReference type="EMBL" id="WJPP01000002">
    <property type="protein sequence ID" value="MRH77892.1"/>
    <property type="molecule type" value="Genomic_DNA"/>
</dbReference>
<dbReference type="InterPro" id="IPR024706">
    <property type="entry name" value="Peroxiredoxin_AhpC-typ"/>
</dbReference>
<evidence type="ECO:0000256" key="10">
    <source>
        <dbReference type="ARBA" id="ARBA00038489"/>
    </source>
</evidence>
<dbReference type="GO" id="GO:0034599">
    <property type="term" value="P:cellular response to oxidative stress"/>
    <property type="evidence" value="ECO:0007669"/>
    <property type="project" value="TreeGrafter"/>
</dbReference>
<dbReference type="InterPro" id="IPR013766">
    <property type="entry name" value="Thioredoxin_domain"/>
</dbReference>
<comment type="function">
    <text evidence="1">Thiol-specific peroxidase that catalyzes the reduction of hydrogen peroxide and organic hydroperoxides to water and alcohols, respectively. Plays a role in cell protection against oxidative stress by detoxifying peroxides and as sensor of hydrogen peroxide-mediated signaling events.</text>
</comment>
<evidence type="ECO:0000256" key="6">
    <source>
        <dbReference type="ARBA" id="ARBA00023002"/>
    </source>
</evidence>
<dbReference type="Gene3D" id="3.40.30.10">
    <property type="entry name" value="Glutaredoxin"/>
    <property type="match status" value="1"/>
</dbReference>
<keyword evidence="8" id="KW-0676">Redox-active center</keyword>
<evidence type="ECO:0000256" key="12">
    <source>
        <dbReference type="ARBA" id="ARBA00049091"/>
    </source>
</evidence>
<comment type="caution">
    <text evidence="15">The sequence shown here is derived from an EMBL/GenBank/DDBJ whole genome shotgun (WGS) entry which is preliminary data.</text>
</comment>
<dbReference type="PROSITE" id="PS51352">
    <property type="entry name" value="THIOREDOXIN_2"/>
    <property type="match status" value="1"/>
</dbReference>
<evidence type="ECO:0000256" key="13">
    <source>
        <dbReference type="PIRSR" id="PIRSR000239-1"/>
    </source>
</evidence>